<dbReference type="AlphaFoldDB" id="A0A367XJM1"/>
<comment type="similarity">
    <text evidence="2">Belongs to the oxidase-dependent Fe transporter (OFeT) (TC 9.A.10.1) family.</text>
</comment>
<dbReference type="InterPro" id="IPR004923">
    <property type="entry name" value="FTR1/Fip1/EfeU"/>
</dbReference>
<dbReference type="GO" id="GO:0033573">
    <property type="term" value="C:high-affinity iron permease complex"/>
    <property type="evidence" value="ECO:0007669"/>
    <property type="project" value="InterPro"/>
</dbReference>
<gene>
    <name evidence="7" type="ORF">TH25_00015</name>
</gene>
<accession>A0A367XJM1</accession>
<dbReference type="PANTHER" id="PTHR31632:SF2">
    <property type="entry name" value="PLASMA MEMBRANE IRON PERMEASE"/>
    <property type="match status" value="1"/>
</dbReference>
<keyword evidence="4 6" id="KW-1133">Transmembrane helix</keyword>
<reference evidence="7 8" key="1">
    <citation type="submission" date="2014-07" db="EMBL/GenBank/DDBJ databases">
        <title>Draft genome sequence of Thalassospira profundimaris S25-3-2.</title>
        <authorList>
            <person name="Lai Q."/>
            <person name="Shao Z."/>
        </authorList>
    </citation>
    <scope>NUCLEOTIDE SEQUENCE [LARGE SCALE GENOMIC DNA]</scope>
    <source>
        <strain evidence="7 8">S25-3-2</strain>
    </source>
</reference>
<evidence type="ECO:0000256" key="5">
    <source>
        <dbReference type="ARBA" id="ARBA00023136"/>
    </source>
</evidence>
<proteinExistence type="inferred from homology"/>
<organism evidence="7 8">
    <name type="scientific">Thalassospira profundimaris</name>
    <dbReference type="NCBI Taxonomy" id="502049"/>
    <lineage>
        <taxon>Bacteria</taxon>
        <taxon>Pseudomonadati</taxon>
        <taxon>Pseudomonadota</taxon>
        <taxon>Alphaproteobacteria</taxon>
        <taxon>Rhodospirillales</taxon>
        <taxon>Thalassospiraceae</taxon>
        <taxon>Thalassospira</taxon>
    </lineage>
</organism>
<dbReference type="Proteomes" id="UP000252517">
    <property type="component" value="Unassembled WGS sequence"/>
</dbReference>
<dbReference type="OrthoDB" id="7260758at2"/>
<sequence>MTAALIIVFREVLEAALIVGIVLAAVNGVRGAKAWIAAGIAGGVAGATMVAYFAGAIAGALAGYGQEIFNASILLVAVLMLGWHNAWMSVHGREMAVEMRDAGNAVRDGKKSLSALAIVVGVAVLREGSEIVLFLYGLATADGGLSSTLLGGAIGLGAGVIVGAGLYLGLLRIPTRYLFSVTSIMITLLAAGMAAQAMNFLSAADIVNLGPVLWDSSWLLSQESLAGKTLHTLVGYMDRPTLLQIVVYIGTVLAITLASKTTRRLANRRPARGQNQASAAE</sequence>
<feature type="transmembrane region" description="Helical" evidence="6">
    <location>
        <begin position="241"/>
        <end position="259"/>
    </location>
</feature>
<feature type="transmembrane region" description="Helical" evidence="6">
    <location>
        <begin position="177"/>
        <end position="198"/>
    </location>
</feature>
<comment type="caution">
    <text evidence="7">The sequence shown here is derived from an EMBL/GenBank/DDBJ whole genome shotgun (WGS) entry which is preliminary data.</text>
</comment>
<dbReference type="Pfam" id="PF03239">
    <property type="entry name" value="FTR1"/>
    <property type="match status" value="1"/>
</dbReference>
<protein>
    <submittedName>
        <fullName evidence="7">Iron permease</fullName>
    </submittedName>
</protein>
<comment type="subcellular location">
    <subcellularLocation>
        <location evidence="1">Membrane</location>
        <topology evidence="1">Multi-pass membrane protein</topology>
    </subcellularLocation>
</comment>
<feature type="transmembrane region" description="Helical" evidence="6">
    <location>
        <begin position="36"/>
        <end position="62"/>
    </location>
</feature>
<feature type="transmembrane region" description="Helical" evidence="6">
    <location>
        <begin position="12"/>
        <end position="29"/>
    </location>
</feature>
<evidence type="ECO:0000256" key="2">
    <source>
        <dbReference type="ARBA" id="ARBA00008333"/>
    </source>
</evidence>
<keyword evidence="5 6" id="KW-0472">Membrane</keyword>
<dbReference type="RefSeq" id="WP_114086397.1">
    <property type="nucleotide sequence ID" value="NZ_JPWH01000001.1"/>
</dbReference>
<evidence type="ECO:0000256" key="1">
    <source>
        <dbReference type="ARBA" id="ARBA00004141"/>
    </source>
</evidence>
<keyword evidence="3 6" id="KW-0812">Transmembrane</keyword>
<evidence type="ECO:0000256" key="6">
    <source>
        <dbReference type="SAM" id="Phobius"/>
    </source>
</evidence>
<evidence type="ECO:0000256" key="4">
    <source>
        <dbReference type="ARBA" id="ARBA00022989"/>
    </source>
</evidence>
<dbReference type="GO" id="GO:0015093">
    <property type="term" value="F:ferrous iron transmembrane transporter activity"/>
    <property type="evidence" value="ECO:0007669"/>
    <property type="project" value="TreeGrafter"/>
</dbReference>
<evidence type="ECO:0000313" key="7">
    <source>
        <dbReference type="EMBL" id="RCK53815.1"/>
    </source>
</evidence>
<feature type="transmembrane region" description="Helical" evidence="6">
    <location>
        <begin position="113"/>
        <end position="137"/>
    </location>
</feature>
<feature type="transmembrane region" description="Helical" evidence="6">
    <location>
        <begin position="149"/>
        <end position="170"/>
    </location>
</feature>
<evidence type="ECO:0000313" key="8">
    <source>
        <dbReference type="Proteomes" id="UP000252517"/>
    </source>
</evidence>
<dbReference type="PANTHER" id="PTHR31632">
    <property type="entry name" value="IRON TRANSPORTER FTH1"/>
    <property type="match status" value="1"/>
</dbReference>
<evidence type="ECO:0000256" key="3">
    <source>
        <dbReference type="ARBA" id="ARBA00022692"/>
    </source>
</evidence>
<name>A0A367XJM1_9PROT</name>
<dbReference type="EMBL" id="JPWH01000001">
    <property type="protein sequence ID" value="RCK53815.1"/>
    <property type="molecule type" value="Genomic_DNA"/>
</dbReference>
<feature type="transmembrane region" description="Helical" evidence="6">
    <location>
        <begin position="68"/>
        <end position="92"/>
    </location>
</feature>